<sequence length="41" mass="4211">MAASHPAMAMPAMAMKSEPARGAIRGKTAAADMSDEQMDSS</sequence>
<dbReference type="EMBL" id="JAWLLD010000036">
    <property type="protein sequence ID" value="MDV7015265.1"/>
    <property type="molecule type" value="Genomic_DNA"/>
</dbReference>
<dbReference type="GeneID" id="91489683"/>
<organism evidence="2 3">
    <name type="scientific">Mycobacterium intracellulare</name>
    <dbReference type="NCBI Taxonomy" id="1767"/>
    <lineage>
        <taxon>Bacteria</taxon>
        <taxon>Bacillati</taxon>
        <taxon>Actinomycetota</taxon>
        <taxon>Actinomycetes</taxon>
        <taxon>Mycobacteriales</taxon>
        <taxon>Mycobacteriaceae</taxon>
        <taxon>Mycobacterium</taxon>
        <taxon>Mycobacterium avium complex (MAC)</taxon>
    </lineage>
</organism>
<accession>A0AAE4RGE5</accession>
<dbReference type="Proteomes" id="UP001187143">
    <property type="component" value="Unassembled WGS sequence"/>
</dbReference>
<reference evidence="2" key="1">
    <citation type="submission" date="2023-10" db="EMBL/GenBank/DDBJ databases">
        <title>Characterization and genome sequence of Mycobacterium intracellulare ABSURDO, a novel pathogenic isolate with three colony morphotypes that vary in growth and acid-fastness.</title>
        <authorList>
            <person name="Jude B.A."/>
            <person name="Robinson R.T."/>
        </authorList>
    </citation>
    <scope>NUCLEOTIDE SEQUENCE</scope>
    <source>
        <strain evidence="2">ABSURDO Component B</strain>
    </source>
</reference>
<proteinExistence type="predicted"/>
<name>A0AAE4RGE5_MYCIT</name>
<feature type="compositionally biased region" description="Low complexity" evidence="1">
    <location>
        <begin position="1"/>
        <end position="17"/>
    </location>
</feature>
<evidence type="ECO:0000256" key="1">
    <source>
        <dbReference type="SAM" id="MobiDB-lite"/>
    </source>
</evidence>
<evidence type="ECO:0000313" key="3">
    <source>
        <dbReference type="Proteomes" id="UP001187143"/>
    </source>
</evidence>
<feature type="region of interest" description="Disordered" evidence="1">
    <location>
        <begin position="1"/>
        <end position="41"/>
    </location>
</feature>
<protein>
    <submittedName>
        <fullName evidence="2">Uncharacterized protein</fullName>
    </submittedName>
</protein>
<gene>
    <name evidence="2" type="ORF">R4F53_23550</name>
</gene>
<comment type="caution">
    <text evidence="2">The sequence shown here is derived from an EMBL/GenBank/DDBJ whole genome shotgun (WGS) entry which is preliminary data.</text>
</comment>
<dbReference type="AlphaFoldDB" id="A0AAE4RGE5"/>
<evidence type="ECO:0000313" key="2">
    <source>
        <dbReference type="EMBL" id="MDV7015265.1"/>
    </source>
</evidence>
<dbReference type="RefSeq" id="WP_014942244.1">
    <property type="nucleotide sequence ID" value="NZ_CP023149.1"/>
</dbReference>